<reference evidence="3 4" key="1">
    <citation type="journal article" date="2019" name="Environ. Microbiol.">
        <title>At the nexus of three kingdoms: the genome of the mycorrhizal fungus Gigaspora margarita provides insights into plant, endobacterial and fungal interactions.</title>
        <authorList>
            <person name="Venice F."/>
            <person name="Ghignone S."/>
            <person name="Salvioli di Fossalunga A."/>
            <person name="Amselem J."/>
            <person name="Novero M."/>
            <person name="Xianan X."/>
            <person name="Sedzielewska Toro K."/>
            <person name="Morin E."/>
            <person name="Lipzen A."/>
            <person name="Grigoriev I.V."/>
            <person name="Henrissat B."/>
            <person name="Martin F.M."/>
            <person name="Bonfante P."/>
        </authorList>
    </citation>
    <scope>NUCLEOTIDE SEQUENCE [LARGE SCALE GENOMIC DNA]</scope>
    <source>
        <strain evidence="3 4">BEG34</strain>
    </source>
</reference>
<evidence type="ECO:0000256" key="2">
    <source>
        <dbReference type="SAM" id="Phobius"/>
    </source>
</evidence>
<feature type="compositionally biased region" description="Polar residues" evidence="1">
    <location>
        <begin position="259"/>
        <end position="269"/>
    </location>
</feature>
<name>A0A8H4A168_GIGMA</name>
<dbReference type="AlphaFoldDB" id="A0A8H4A168"/>
<dbReference type="Proteomes" id="UP000439903">
    <property type="component" value="Unassembled WGS sequence"/>
</dbReference>
<dbReference type="GO" id="GO:0005655">
    <property type="term" value="C:nucleolar ribonuclease P complex"/>
    <property type="evidence" value="ECO:0007669"/>
    <property type="project" value="TreeGrafter"/>
</dbReference>
<dbReference type="Pfam" id="PF04032">
    <property type="entry name" value="Rpr2"/>
    <property type="match status" value="1"/>
</dbReference>
<evidence type="ECO:0000313" key="4">
    <source>
        <dbReference type="Proteomes" id="UP000439903"/>
    </source>
</evidence>
<keyword evidence="4" id="KW-1185">Reference proteome</keyword>
<comment type="caution">
    <text evidence="3">The sequence shown here is derived from an EMBL/GenBank/DDBJ whole genome shotgun (WGS) entry which is preliminary data.</text>
</comment>
<dbReference type="PANTHER" id="PTHR14742:SF3">
    <property type="entry name" value="RIBONUCLEASE MRP PROTEIN SUBUNIT SNM1"/>
    <property type="match status" value="1"/>
</dbReference>
<dbReference type="InterPro" id="IPR007175">
    <property type="entry name" value="Rpr2/Snm1/Rpp21"/>
</dbReference>
<gene>
    <name evidence="3" type="ORF">F8M41_010577</name>
</gene>
<feature type="compositionally biased region" description="Basic and acidic residues" evidence="1">
    <location>
        <begin position="286"/>
        <end position="296"/>
    </location>
</feature>
<keyword evidence="2" id="KW-0812">Transmembrane</keyword>
<evidence type="ECO:0000256" key="1">
    <source>
        <dbReference type="SAM" id="MobiDB-lite"/>
    </source>
</evidence>
<keyword evidence="2" id="KW-1133">Transmembrane helix</keyword>
<dbReference type="GO" id="GO:0008033">
    <property type="term" value="P:tRNA processing"/>
    <property type="evidence" value="ECO:0007669"/>
    <property type="project" value="TreeGrafter"/>
</dbReference>
<feature type="transmembrane region" description="Helical" evidence="2">
    <location>
        <begin position="21"/>
        <end position="41"/>
    </location>
</feature>
<organism evidence="3 4">
    <name type="scientific">Gigaspora margarita</name>
    <dbReference type="NCBI Taxonomy" id="4874"/>
    <lineage>
        <taxon>Eukaryota</taxon>
        <taxon>Fungi</taxon>
        <taxon>Fungi incertae sedis</taxon>
        <taxon>Mucoromycota</taxon>
        <taxon>Glomeromycotina</taxon>
        <taxon>Glomeromycetes</taxon>
        <taxon>Diversisporales</taxon>
        <taxon>Gigasporaceae</taxon>
        <taxon>Gigaspora</taxon>
    </lineage>
</organism>
<evidence type="ECO:0000313" key="3">
    <source>
        <dbReference type="EMBL" id="KAF0392180.1"/>
    </source>
</evidence>
<keyword evidence="2" id="KW-0472">Membrane</keyword>
<protein>
    <submittedName>
        <fullName evidence="3">Rpr2-domain-containing protein</fullName>
    </submittedName>
</protein>
<dbReference type="OrthoDB" id="438080at2759"/>
<dbReference type="PANTHER" id="PTHR14742">
    <property type="entry name" value="RIBONUCLEASE P SUBUNIT P21"/>
    <property type="match status" value="1"/>
</dbReference>
<feature type="region of interest" description="Disordered" evidence="1">
    <location>
        <begin position="248"/>
        <end position="297"/>
    </location>
</feature>
<dbReference type="EMBL" id="WTPW01002197">
    <property type="protein sequence ID" value="KAF0392180.1"/>
    <property type="molecule type" value="Genomic_DNA"/>
</dbReference>
<accession>A0A8H4A168</accession>
<sequence length="309" mass="35545">MRNKNDQDKKYAYVRTYIQDTLISLCNLNNLIIYHVFFFMIRDRCLNMNEEDTKKRLHFLWGASHTLLPTVPGLSAFYMQKFNQCAAEEDLNLADSVKRKYCAHCGNIFVPGMNTKVRINVKKKRKRRDKKKKIEISKEGIEERDIPSKTITVKKQRRIIYFKPSISNNQISSTTLFQNDLKHANHGQRQSHKNVLSYICTLCKTEARFAGSNVIRNMSFVDNIHNTNNQTQVAKITTVAPTSMTQTSKASASCDKGSASIQKQNSVDSNKQKKKKQKTQLQQLLAEEKRKKDESKLGGLNLENFLSSL</sequence>
<proteinExistence type="predicted"/>